<sequence>MKTAFTLFAAASALAVAMPASAQMVEQAQIEVEYTDLNLASQKGQDRLERRLKKAAREVCGLDQQRTGSRIVDQKTQACYKMAMATAMERHAALVADHRLGG</sequence>
<dbReference type="AlphaFoldDB" id="A0A844ZMJ5"/>
<feature type="signal peptide" evidence="1">
    <location>
        <begin position="1"/>
        <end position="22"/>
    </location>
</feature>
<dbReference type="RefSeq" id="WP_160684713.1">
    <property type="nucleotide sequence ID" value="NZ_WTYW01000004.1"/>
</dbReference>
<organism evidence="2 3">
    <name type="scientific">Parapontixanthobacter aurantiacus</name>
    <dbReference type="NCBI Taxonomy" id="1463599"/>
    <lineage>
        <taxon>Bacteria</taxon>
        <taxon>Pseudomonadati</taxon>
        <taxon>Pseudomonadota</taxon>
        <taxon>Alphaproteobacteria</taxon>
        <taxon>Sphingomonadales</taxon>
        <taxon>Erythrobacteraceae</taxon>
        <taxon>Parapontixanthobacter</taxon>
    </lineage>
</organism>
<accession>A0A844ZMJ5</accession>
<feature type="chain" id="PRO_5032352567" evidence="1">
    <location>
        <begin position="23"/>
        <end position="102"/>
    </location>
</feature>
<evidence type="ECO:0000256" key="1">
    <source>
        <dbReference type="SAM" id="SignalP"/>
    </source>
</evidence>
<evidence type="ECO:0000313" key="2">
    <source>
        <dbReference type="EMBL" id="MXO86879.1"/>
    </source>
</evidence>
<comment type="caution">
    <text evidence="2">The sequence shown here is derived from an EMBL/GenBank/DDBJ whole genome shotgun (WGS) entry which is preliminary data.</text>
</comment>
<reference evidence="2 3" key="1">
    <citation type="submission" date="2019-12" db="EMBL/GenBank/DDBJ databases">
        <title>Genomic-based taxomic classification of the family Erythrobacteraceae.</title>
        <authorList>
            <person name="Xu L."/>
        </authorList>
    </citation>
    <scope>NUCLEOTIDE SEQUENCE [LARGE SCALE GENOMIC DNA]</scope>
    <source>
        <strain evidence="2 3">MCCC 1A09962</strain>
    </source>
</reference>
<evidence type="ECO:0000313" key="3">
    <source>
        <dbReference type="Proteomes" id="UP000433104"/>
    </source>
</evidence>
<dbReference type="EMBL" id="WTYW01000004">
    <property type="protein sequence ID" value="MXO86879.1"/>
    <property type="molecule type" value="Genomic_DNA"/>
</dbReference>
<proteinExistence type="predicted"/>
<keyword evidence="3" id="KW-1185">Reference proteome</keyword>
<keyword evidence="1" id="KW-0732">Signal</keyword>
<name>A0A844ZMJ5_9SPHN</name>
<dbReference type="InterPro" id="IPR030972">
    <property type="entry name" value="UrcA_uranyl"/>
</dbReference>
<gene>
    <name evidence="2" type="ORF">GRI38_12660</name>
</gene>
<dbReference type="Proteomes" id="UP000433104">
    <property type="component" value="Unassembled WGS sequence"/>
</dbReference>
<dbReference type="NCBIfam" id="TIGR04433">
    <property type="entry name" value="UrcA_uranyl"/>
    <property type="match status" value="1"/>
</dbReference>
<protein>
    <submittedName>
        <fullName evidence="2">UrcA family protein</fullName>
    </submittedName>
</protein>
<dbReference type="OrthoDB" id="7450905at2"/>